<evidence type="ECO:0000313" key="10">
    <source>
        <dbReference type="Proteomes" id="UP001164286"/>
    </source>
</evidence>
<sequence>MLYIASALQPTSIVDSKLVPGFTSPGSQSLLLAKPDRVEVWDVEASGLVQKGSIQVWGNIISVEIVDVKGARPHILVLLSPPSARLLLLTFSGALAVTSTMALVPPTPSLRRAEFFTSVIAHESTALVSLWVGVLSCIEMEVEKEKGRRKSVATDGKLVFKDNYNINVREHNLLSIAFLPQPLPSGPLASFLYLTPGQSLQMQTRLLSPTSHSFTDMSSPIDVASPSGEAVDANTDFSDIPFSCPAARRILPVPGKNRMALIMGDEYSVLYSITLVAAPPARRRSSVASGPSISPRASAKRSPQNEMIGGGQGKRRKSSTSKSDEKWEMKPVFRIRQGFGTVLAATVLRSDERGASVLIGDDNGRATAIGWEHGEGILESTRVQILDLGLISPPSSLTPFSPNHIFITSTAGDHQLVRLQPGSSSKIQPKRDAEPEVEQVQGSLEVIERWMNLAPVKDFTVVSDESGAVSHLIVASGAATSNSLRIVRSGVGMEDTMVIEGVTDVQRMWTLGERILLSTTSSTAMITLEPAEVELCAALASTSTIAAGMIGDKLVTVKEGGVDVWSDLASGSQASWPASGVVTAAIGGGHVAVAVASQVVVLTNGIKELGTINASAASLAITSTTLAIGTWTNEILLYSLSDLSTPTTIVNDYHANSLTFHTKLLAGLSDGSLVVYDLDGLTVKSRKVSSLGTRPLELHPVQGWEGEEQILAVGLTERMSVLFGSKDRVDFSAVSRKDVTAATSVKTAQGQALVLATSIGLVITKVNSLKKLSVQTLDLKEKSVTKLAHLEGVLAAGCVTRSMSSGTGEIYQAGVLELRDPVTMRVIGNMELFEREVITTLQPVVLLGRSYLAVGTAIFSSEADFEDAVLDNEYRVTAKDGRVMIIEPTPEVNMITLLKTNGPVHDLKVIHGFLAVAAASRISINRLTPGPMATLVELSAFSSAFIAQHLSVAPRTSEHPEDRLVVGDGMRSIFVLDVDEGSGEIFGDQRDMATHCVLGMEGVRDGGAGVVVSDGHSNLLTFRFKQEIETAASFGLHEDVVRFRHGSLAPPTSALDVINPDLLYATADGRLGMIGELTPSAAKTMDDLQRNMARLMKGPGIEWKDWRRGGSELIKRETAGFVDGDFVQIFLDSEEQDKVLAGSNVHERVQKVVKGSNEAADRGDVSRLLEAVAGLH</sequence>
<comment type="similarity">
    <text evidence="2">Belongs to the DDB1 family.</text>
</comment>
<dbReference type="GO" id="GO:0003676">
    <property type="term" value="F:nucleic acid binding"/>
    <property type="evidence" value="ECO:0007669"/>
    <property type="project" value="InterPro"/>
</dbReference>
<dbReference type="GeneID" id="77728472"/>
<comment type="subcellular location">
    <subcellularLocation>
        <location evidence="1">Nucleus</location>
    </subcellularLocation>
</comment>
<feature type="domain" description="RSE1/DDB1/CPSF1 second beta-propeller" evidence="8">
    <location>
        <begin position="504"/>
        <end position="763"/>
    </location>
</feature>
<dbReference type="Gene3D" id="1.10.150.910">
    <property type="match status" value="1"/>
</dbReference>
<proteinExistence type="inferred from homology"/>
<dbReference type="Proteomes" id="UP001164286">
    <property type="component" value="Unassembled WGS sequence"/>
</dbReference>
<evidence type="ECO:0000259" key="6">
    <source>
        <dbReference type="Pfam" id="PF03178"/>
    </source>
</evidence>
<gene>
    <name evidence="9" type="ORF">MKK02DRAFT_35793</name>
</gene>
<dbReference type="InterPro" id="IPR058543">
    <property type="entry name" value="Beta-prop_RSE1/DDB1/CPSF1_2nd"/>
</dbReference>
<feature type="domain" description="RSE1/DDB1/CPSF1 C-terminal" evidence="6">
    <location>
        <begin position="815"/>
        <end position="1132"/>
    </location>
</feature>
<dbReference type="PANTHER" id="PTHR10644">
    <property type="entry name" value="DNA REPAIR/RNA PROCESSING CPSF FAMILY"/>
    <property type="match status" value="1"/>
</dbReference>
<dbReference type="InterPro" id="IPR004871">
    <property type="entry name" value="RSE1/DDB1/CPSF1_C"/>
</dbReference>
<dbReference type="Gene3D" id="2.130.10.10">
    <property type="entry name" value="YVTN repeat-like/Quinoprotein amine dehydrogenase"/>
    <property type="match status" value="3"/>
</dbReference>
<comment type="caution">
    <text evidence="9">The sequence shown here is derived from an EMBL/GenBank/DDBJ whole genome shotgun (WGS) entry which is preliminary data.</text>
</comment>
<evidence type="ECO:0000256" key="4">
    <source>
        <dbReference type="ARBA" id="ARBA00023242"/>
    </source>
</evidence>
<keyword evidence="4" id="KW-0539">Nucleus</keyword>
<evidence type="ECO:0000313" key="9">
    <source>
        <dbReference type="EMBL" id="KAI9638864.1"/>
    </source>
</evidence>
<evidence type="ECO:0000259" key="7">
    <source>
        <dbReference type="Pfam" id="PF10433"/>
    </source>
</evidence>
<dbReference type="InterPro" id="IPR015943">
    <property type="entry name" value="WD40/YVTN_repeat-like_dom_sf"/>
</dbReference>
<organism evidence="9 10">
    <name type="scientific">Dioszegia hungarica</name>
    <dbReference type="NCBI Taxonomy" id="4972"/>
    <lineage>
        <taxon>Eukaryota</taxon>
        <taxon>Fungi</taxon>
        <taxon>Dikarya</taxon>
        <taxon>Basidiomycota</taxon>
        <taxon>Agaricomycotina</taxon>
        <taxon>Tremellomycetes</taxon>
        <taxon>Tremellales</taxon>
        <taxon>Bulleribasidiaceae</taxon>
        <taxon>Dioszegia</taxon>
    </lineage>
</organism>
<evidence type="ECO:0000256" key="5">
    <source>
        <dbReference type="SAM" id="MobiDB-lite"/>
    </source>
</evidence>
<dbReference type="EMBL" id="JAKWFO010000002">
    <property type="protein sequence ID" value="KAI9638864.1"/>
    <property type="molecule type" value="Genomic_DNA"/>
</dbReference>
<evidence type="ECO:0000259" key="8">
    <source>
        <dbReference type="Pfam" id="PF23726"/>
    </source>
</evidence>
<feature type="domain" description="RSE1/DDB1/CPSF1 first beta-propeller" evidence="7">
    <location>
        <begin position="22"/>
        <end position="440"/>
    </location>
</feature>
<dbReference type="InterPro" id="IPR011047">
    <property type="entry name" value="Quinoprotein_ADH-like_sf"/>
</dbReference>
<protein>
    <recommendedName>
        <fullName evidence="3">DNA damage-binding protein 1</fullName>
    </recommendedName>
</protein>
<reference evidence="9" key="1">
    <citation type="journal article" date="2022" name="G3 (Bethesda)">
        <title>High quality genome of the basidiomycete yeast Dioszegia hungarica PDD-24b-2 isolated from cloud water.</title>
        <authorList>
            <person name="Jarrige D."/>
            <person name="Haridas S."/>
            <person name="Bleykasten-Grosshans C."/>
            <person name="Joly M."/>
            <person name="Nadalig T."/>
            <person name="Sancelme M."/>
            <person name="Vuilleumier S."/>
            <person name="Grigoriev I.V."/>
            <person name="Amato P."/>
            <person name="Bringel F."/>
        </authorList>
    </citation>
    <scope>NUCLEOTIDE SEQUENCE</scope>
    <source>
        <strain evidence="9">PDD-24b-2</strain>
    </source>
</reference>
<evidence type="ECO:0000256" key="2">
    <source>
        <dbReference type="ARBA" id="ARBA00007453"/>
    </source>
</evidence>
<dbReference type="Pfam" id="PF10433">
    <property type="entry name" value="Beta-prop_RSE1_1st"/>
    <property type="match status" value="1"/>
</dbReference>
<dbReference type="Pfam" id="PF03178">
    <property type="entry name" value="CPSF_A"/>
    <property type="match status" value="1"/>
</dbReference>
<dbReference type="AlphaFoldDB" id="A0AA38LYE1"/>
<name>A0AA38LYE1_9TREE</name>
<accession>A0AA38LYE1</accession>
<keyword evidence="10" id="KW-1185">Reference proteome</keyword>
<dbReference type="Pfam" id="PF23726">
    <property type="entry name" value="Beta-prop_RSE1_2nd"/>
    <property type="match status" value="1"/>
</dbReference>
<dbReference type="RefSeq" id="XP_052948641.1">
    <property type="nucleotide sequence ID" value="XM_053089267.1"/>
</dbReference>
<dbReference type="GO" id="GO:0005634">
    <property type="term" value="C:nucleus"/>
    <property type="evidence" value="ECO:0007669"/>
    <property type="project" value="UniProtKB-SubCell"/>
</dbReference>
<dbReference type="SUPFAM" id="SSF50998">
    <property type="entry name" value="Quinoprotein alcohol dehydrogenase-like"/>
    <property type="match status" value="1"/>
</dbReference>
<evidence type="ECO:0000256" key="1">
    <source>
        <dbReference type="ARBA" id="ARBA00004123"/>
    </source>
</evidence>
<dbReference type="InterPro" id="IPR050358">
    <property type="entry name" value="RSE1/DDB1/CFT1"/>
</dbReference>
<feature type="region of interest" description="Disordered" evidence="5">
    <location>
        <begin position="284"/>
        <end position="326"/>
    </location>
</feature>
<dbReference type="InterPro" id="IPR018846">
    <property type="entry name" value="Beta-prop_RSE1/DDB1/CPSF1_1st"/>
</dbReference>
<evidence type="ECO:0000256" key="3">
    <source>
        <dbReference type="ARBA" id="ARBA00014577"/>
    </source>
</evidence>